<sequence length="70" mass="7158">MVPREGTPVLHVINAGLPGRSVDVGCDFVDGAWWSNWAETGESIGTVEDAGGVAGVIARTVGAHVGTARQ</sequence>
<evidence type="ECO:0000313" key="1">
    <source>
        <dbReference type="EMBL" id="GAA2426839.1"/>
    </source>
</evidence>
<gene>
    <name evidence="1" type="ORF">GCM10010191_44290</name>
</gene>
<name>A0ABN3JC22_9ACTN</name>
<dbReference type="EMBL" id="BAAARW010000016">
    <property type="protein sequence ID" value="GAA2426839.1"/>
    <property type="molecule type" value="Genomic_DNA"/>
</dbReference>
<protein>
    <submittedName>
        <fullName evidence="1">Uncharacterized protein</fullName>
    </submittedName>
</protein>
<evidence type="ECO:0000313" key="2">
    <source>
        <dbReference type="Proteomes" id="UP001501231"/>
    </source>
</evidence>
<proteinExistence type="predicted"/>
<organism evidence="1 2">
    <name type="scientific">Actinomadura vinacea</name>
    <dbReference type="NCBI Taxonomy" id="115336"/>
    <lineage>
        <taxon>Bacteria</taxon>
        <taxon>Bacillati</taxon>
        <taxon>Actinomycetota</taxon>
        <taxon>Actinomycetes</taxon>
        <taxon>Streptosporangiales</taxon>
        <taxon>Thermomonosporaceae</taxon>
        <taxon>Actinomadura</taxon>
    </lineage>
</organism>
<dbReference type="Proteomes" id="UP001501231">
    <property type="component" value="Unassembled WGS sequence"/>
</dbReference>
<keyword evidence="2" id="KW-1185">Reference proteome</keyword>
<accession>A0ABN3JC22</accession>
<reference evidence="1 2" key="1">
    <citation type="journal article" date="2019" name="Int. J. Syst. Evol. Microbiol.">
        <title>The Global Catalogue of Microorganisms (GCM) 10K type strain sequencing project: providing services to taxonomists for standard genome sequencing and annotation.</title>
        <authorList>
            <consortium name="The Broad Institute Genomics Platform"/>
            <consortium name="The Broad Institute Genome Sequencing Center for Infectious Disease"/>
            <person name="Wu L."/>
            <person name="Ma J."/>
        </authorList>
    </citation>
    <scope>NUCLEOTIDE SEQUENCE [LARGE SCALE GENOMIC DNA]</scope>
    <source>
        <strain evidence="1 2">JCM 3325</strain>
    </source>
</reference>
<comment type="caution">
    <text evidence="1">The sequence shown here is derived from an EMBL/GenBank/DDBJ whole genome shotgun (WGS) entry which is preliminary data.</text>
</comment>